<dbReference type="Proteomes" id="UP000264800">
    <property type="component" value="Unplaced"/>
</dbReference>
<accession>A0A3Q3ASC4</accession>
<evidence type="ECO:0000256" key="6">
    <source>
        <dbReference type="SAM" id="SignalP"/>
    </source>
</evidence>
<dbReference type="Gene3D" id="2.60.40.10">
    <property type="entry name" value="Immunoglobulins"/>
    <property type="match status" value="2"/>
</dbReference>
<evidence type="ECO:0000259" key="7">
    <source>
        <dbReference type="SMART" id="SM00409"/>
    </source>
</evidence>
<organism evidence="8 9">
    <name type="scientific">Kryptolebias marmoratus</name>
    <name type="common">Mangrove killifish</name>
    <name type="synonym">Rivulus marmoratus</name>
    <dbReference type="NCBI Taxonomy" id="37003"/>
    <lineage>
        <taxon>Eukaryota</taxon>
        <taxon>Metazoa</taxon>
        <taxon>Chordata</taxon>
        <taxon>Craniata</taxon>
        <taxon>Vertebrata</taxon>
        <taxon>Euteleostomi</taxon>
        <taxon>Actinopterygii</taxon>
        <taxon>Neopterygii</taxon>
        <taxon>Teleostei</taxon>
        <taxon>Neoteleostei</taxon>
        <taxon>Acanthomorphata</taxon>
        <taxon>Ovalentaria</taxon>
        <taxon>Atherinomorphae</taxon>
        <taxon>Cyprinodontiformes</taxon>
        <taxon>Rivulidae</taxon>
        <taxon>Kryptolebias</taxon>
    </lineage>
</organism>
<proteinExistence type="predicted"/>
<keyword evidence="4" id="KW-0325">Glycoprotein</keyword>
<dbReference type="AlphaFoldDB" id="A0A3Q3ASC4"/>
<evidence type="ECO:0000256" key="1">
    <source>
        <dbReference type="ARBA" id="ARBA00004370"/>
    </source>
</evidence>
<keyword evidence="5" id="KW-0812">Transmembrane</keyword>
<dbReference type="GO" id="GO:0016020">
    <property type="term" value="C:membrane"/>
    <property type="evidence" value="ECO:0007669"/>
    <property type="project" value="UniProtKB-SubCell"/>
</dbReference>
<evidence type="ECO:0000256" key="4">
    <source>
        <dbReference type="ARBA" id="ARBA00023180"/>
    </source>
</evidence>
<dbReference type="GeneTree" id="ENSGT01030000234540"/>
<reference evidence="8" key="1">
    <citation type="submission" date="2025-08" db="UniProtKB">
        <authorList>
            <consortium name="Ensembl"/>
        </authorList>
    </citation>
    <scope>IDENTIFICATION</scope>
</reference>
<dbReference type="Ensembl" id="ENSKMAT00000019583.1">
    <property type="protein sequence ID" value="ENSKMAP00000019320.1"/>
    <property type="gene ID" value="ENSKMAG00000014365.1"/>
</dbReference>
<feature type="domain" description="Immunoglobulin" evidence="7">
    <location>
        <begin position="33"/>
        <end position="127"/>
    </location>
</feature>
<comment type="subcellular location">
    <subcellularLocation>
        <location evidence="1">Membrane</location>
    </subcellularLocation>
</comment>
<evidence type="ECO:0000256" key="2">
    <source>
        <dbReference type="ARBA" id="ARBA00022729"/>
    </source>
</evidence>
<feature type="chain" id="PRO_5018697277" evidence="6">
    <location>
        <begin position="30"/>
        <end position="313"/>
    </location>
</feature>
<keyword evidence="2 6" id="KW-0732">Signal</keyword>
<dbReference type="STRING" id="37003.ENSKMAP00000019320"/>
<protein>
    <submittedName>
        <fullName evidence="8">SLAM family member 9-like</fullName>
    </submittedName>
</protein>
<dbReference type="InterPro" id="IPR036179">
    <property type="entry name" value="Ig-like_dom_sf"/>
</dbReference>
<keyword evidence="9" id="KW-1185">Reference proteome</keyword>
<reference evidence="8" key="2">
    <citation type="submission" date="2025-09" db="UniProtKB">
        <authorList>
            <consortium name="Ensembl"/>
        </authorList>
    </citation>
    <scope>IDENTIFICATION</scope>
</reference>
<dbReference type="SMART" id="SM00409">
    <property type="entry name" value="IG"/>
    <property type="match status" value="1"/>
</dbReference>
<evidence type="ECO:0000313" key="8">
    <source>
        <dbReference type="Ensembl" id="ENSKMAP00000019320.1"/>
    </source>
</evidence>
<dbReference type="PANTHER" id="PTHR12080">
    <property type="entry name" value="SIGNALING LYMPHOCYTIC ACTIVATION MOLECULE"/>
    <property type="match status" value="1"/>
</dbReference>
<evidence type="ECO:0000256" key="3">
    <source>
        <dbReference type="ARBA" id="ARBA00023136"/>
    </source>
</evidence>
<feature type="signal peptide" evidence="6">
    <location>
        <begin position="1"/>
        <end position="29"/>
    </location>
</feature>
<evidence type="ECO:0000313" key="9">
    <source>
        <dbReference type="Proteomes" id="UP000264800"/>
    </source>
</evidence>
<evidence type="ECO:0000256" key="5">
    <source>
        <dbReference type="SAM" id="Phobius"/>
    </source>
</evidence>
<feature type="transmembrane region" description="Helical" evidence="5">
    <location>
        <begin position="221"/>
        <end position="246"/>
    </location>
</feature>
<keyword evidence="3 5" id="KW-0472">Membrane</keyword>
<dbReference type="InterPro" id="IPR015631">
    <property type="entry name" value="CD2/SLAM_rcpt"/>
</dbReference>
<dbReference type="InterPro" id="IPR003599">
    <property type="entry name" value="Ig_sub"/>
</dbReference>
<sequence length="313" mass="34484">RGRLRCLSCFFFPLSTGLLLGVCLHSVEASGGNRVINKKVGDSVELSPNVSPEGITDVHWKYGSTVVAYKETGVPKNNPFQDRLEFNKNNFSLTLRNLKIQDSGDFIFISELRDKQRPAIIITLKVYEAVTTKPILTSKVLHSTVNGSCTVLLDCNLTSDINVSYSVTVGNQTHRVSSLQYTIRPEDGATTFTCRVSNPVSEMSAFKTVTCKPASDKENQLLWILAAAGGFLILLIIIATVCFCLCKQRRSGSDSNELTVYADISDFTVEEGPSATSKPCSLYDTIEDRTQTAVPQGPQTVYDKIQFDRMRTA</sequence>
<name>A0A3Q3ASC4_KRYMA</name>
<keyword evidence="5" id="KW-1133">Transmembrane helix</keyword>
<dbReference type="InterPro" id="IPR013783">
    <property type="entry name" value="Ig-like_fold"/>
</dbReference>
<dbReference type="SUPFAM" id="SSF48726">
    <property type="entry name" value="Immunoglobulin"/>
    <property type="match status" value="1"/>
</dbReference>
<dbReference type="OMA" id="EWKYKEM"/>
<dbReference type="PANTHER" id="PTHR12080:SF48">
    <property type="entry name" value="IMMUNOGLOBULIN SUBTYPE DOMAIN-CONTAINING PROTEIN"/>
    <property type="match status" value="1"/>
</dbReference>